<proteinExistence type="predicted"/>
<dbReference type="EMBL" id="FTOB01000003">
    <property type="protein sequence ID" value="SIS68744.1"/>
    <property type="molecule type" value="Genomic_DNA"/>
</dbReference>
<dbReference type="Proteomes" id="UP000185728">
    <property type="component" value="Unassembled WGS sequence"/>
</dbReference>
<protein>
    <recommendedName>
        <fullName evidence="4">OmpA family protein</fullName>
    </recommendedName>
</protein>
<comment type="caution">
    <text evidence="2">The sequence shown here is derived from an EMBL/GenBank/DDBJ whole genome shotgun (WGS) entry which is preliminary data.</text>
</comment>
<keyword evidence="1" id="KW-0175">Coiled coil</keyword>
<accession>A0ABY1KRC6</accession>
<reference evidence="2 3" key="1">
    <citation type="submission" date="2017-01" db="EMBL/GenBank/DDBJ databases">
        <authorList>
            <person name="Varghese N."/>
            <person name="Submissions S."/>
        </authorList>
    </citation>
    <scope>NUCLEOTIDE SEQUENCE [LARGE SCALE GENOMIC DNA]</scope>
    <source>
        <strain evidence="2 3">DSM 2061</strain>
    </source>
</reference>
<evidence type="ECO:0008006" key="4">
    <source>
        <dbReference type="Google" id="ProtNLM"/>
    </source>
</evidence>
<name>A0ABY1KRC6_9FLAO</name>
<keyword evidence="3" id="KW-1185">Reference proteome</keyword>
<gene>
    <name evidence="2" type="ORF">SAMN05421766_103388</name>
</gene>
<feature type="coiled-coil region" evidence="1">
    <location>
        <begin position="16"/>
        <end position="113"/>
    </location>
</feature>
<sequence length="256" mass="27649">MKKSLLALGLIACTCISLQAQRKSDLLAEIDQLKSQLDSVNAEIFDARKNEKVAVAKAESFESQVTELQDANNTLMKNLNSFAEVSNKNSNIVNSAMESLEAKERQLKAIKDAIATNDSTTIVVLTNVKQTMGENAKIGVSEGAVVISSDLASLFGSDTGTTPTPQAEAWVEKIANILNANPTTAVTIEGLSMTGDLKTPAKQAVALATLLQSKFNIPAERIKALGRDGNLKEGVQVNIHPEFDKFYLMVREHMKN</sequence>
<evidence type="ECO:0000313" key="3">
    <source>
        <dbReference type="Proteomes" id="UP000185728"/>
    </source>
</evidence>
<dbReference type="RefSeq" id="WP_076455164.1">
    <property type="nucleotide sequence ID" value="NZ_FTOB01000003.1"/>
</dbReference>
<evidence type="ECO:0000256" key="1">
    <source>
        <dbReference type="SAM" id="Coils"/>
    </source>
</evidence>
<evidence type="ECO:0000313" key="2">
    <source>
        <dbReference type="EMBL" id="SIS68744.1"/>
    </source>
</evidence>
<organism evidence="2 3">
    <name type="scientific">Zobellia uliginosa</name>
    <dbReference type="NCBI Taxonomy" id="143224"/>
    <lineage>
        <taxon>Bacteria</taxon>
        <taxon>Pseudomonadati</taxon>
        <taxon>Bacteroidota</taxon>
        <taxon>Flavobacteriia</taxon>
        <taxon>Flavobacteriales</taxon>
        <taxon>Flavobacteriaceae</taxon>
        <taxon>Zobellia</taxon>
    </lineage>
</organism>